<dbReference type="EMBL" id="GG662857">
    <property type="protein sequence ID" value="EAR86764.1"/>
    <property type="molecule type" value="Genomic_DNA"/>
</dbReference>
<dbReference type="Proteomes" id="UP000009168">
    <property type="component" value="Unassembled WGS sequence"/>
</dbReference>
<sequence length="162" mass="19014">MQEVYRLAQVETSVLFLVVGSIIKVVKQALAQFKQELKLPLLDVQKIQFEQATAAQIQVVYIQLGVFIAEIQFNEVQRAEKLIQEGVSTHWIAFKAIIANKRGLSYYFFIQFIIFRNLQQIQNKQVLNFELVIDQQQKRFEINNYFNKMGIFKSLSTQFKVF</sequence>
<protein>
    <submittedName>
        <fullName evidence="1">Uncharacterized protein</fullName>
    </submittedName>
</protein>
<dbReference type="HOGENOM" id="CLU_1638819_0_0_1"/>
<accession>Q22NM1</accession>
<reference evidence="2" key="1">
    <citation type="journal article" date="2006" name="PLoS Biol.">
        <title>Macronuclear genome sequence of the ciliate Tetrahymena thermophila, a model eukaryote.</title>
        <authorList>
            <person name="Eisen J.A."/>
            <person name="Coyne R.S."/>
            <person name="Wu M."/>
            <person name="Wu D."/>
            <person name="Thiagarajan M."/>
            <person name="Wortman J.R."/>
            <person name="Badger J.H."/>
            <person name="Ren Q."/>
            <person name="Amedeo P."/>
            <person name="Jones K.M."/>
            <person name="Tallon L.J."/>
            <person name="Delcher A.L."/>
            <person name="Salzberg S.L."/>
            <person name="Silva J.C."/>
            <person name="Haas B.J."/>
            <person name="Majoros W.H."/>
            <person name="Farzad M."/>
            <person name="Carlton J.M."/>
            <person name="Smith R.K. Jr."/>
            <person name="Garg J."/>
            <person name="Pearlman R.E."/>
            <person name="Karrer K.M."/>
            <person name="Sun L."/>
            <person name="Manning G."/>
            <person name="Elde N.C."/>
            <person name="Turkewitz A.P."/>
            <person name="Asai D.J."/>
            <person name="Wilkes D.E."/>
            <person name="Wang Y."/>
            <person name="Cai H."/>
            <person name="Collins K."/>
            <person name="Stewart B.A."/>
            <person name="Lee S.R."/>
            <person name="Wilamowska K."/>
            <person name="Weinberg Z."/>
            <person name="Ruzzo W.L."/>
            <person name="Wloga D."/>
            <person name="Gaertig J."/>
            <person name="Frankel J."/>
            <person name="Tsao C.-C."/>
            <person name="Gorovsky M.A."/>
            <person name="Keeling P.J."/>
            <person name="Waller R.F."/>
            <person name="Patron N.J."/>
            <person name="Cherry J.M."/>
            <person name="Stover N.A."/>
            <person name="Krieger C.J."/>
            <person name="del Toro C."/>
            <person name="Ryder H.F."/>
            <person name="Williamson S.C."/>
            <person name="Barbeau R.A."/>
            <person name="Hamilton E.P."/>
            <person name="Orias E."/>
        </authorList>
    </citation>
    <scope>NUCLEOTIDE SEQUENCE [LARGE SCALE GENOMIC DNA]</scope>
    <source>
        <strain evidence="2">SB210</strain>
    </source>
</reference>
<dbReference type="AlphaFoldDB" id="Q22NM1"/>
<dbReference type="GeneID" id="7823512"/>
<keyword evidence="2" id="KW-1185">Reference proteome</keyword>
<dbReference type="InParanoid" id="Q22NM1"/>
<organism evidence="1 2">
    <name type="scientific">Tetrahymena thermophila (strain SB210)</name>
    <dbReference type="NCBI Taxonomy" id="312017"/>
    <lineage>
        <taxon>Eukaryota</taxon>
        <taxon>Sar</taxon>
        <taxon>Alveolata</taxon>
        <taxon>Ciliophora</taxon>
        <taxon>Intramacronucleata</taxon>
        <taxon>Oligohymenophorea</taxon>
        <taxon>Hymenostomatida</taxon>
        <taxon>Tetrahymenina</taxon>
        <taxon>Tetrahymenidae</taxon>
        <taxon>Tetrahymena</taxon>
    </lineage>
</organism>
<proteinExistence type="predicted"/>
<dbReference type="RefSeq" id="XP_001007009.1">
    <property type="nucleotide sequence ID" value="XM_001007009.1"/>
</dbReference>
<name>Q22NM1_TETTS</name>
<dbReference type="KEGG" id="tet:TTHERM_00198280"/>
<gene>
    <name evidence="1" type="ORF">TTHERM_00198280</name>
</gene>
<evidence type="ECO:0000313" key="2">
    <source>
        <dbReference type="Proteomes" id="UP000009168"/>
    </source>
</evidence>
<evidence type="ECO:0000313" key="1">
    <source>
        <dbReference type="EMBL" id="EAR86764.1"/>
    </source>
</evidence>